<evidence type="ECO:0000313" key="1">
    <source>
        <dbReference type="EMBL" id="KAJ7522961.1"/>
    </source>
</evidence>
<reference evidence="2" key="1">
    <citation type="journal article" date="2024" name="Proc. Natl. Acad. Sci. U.S.A.">
        <title>Extraordinary preservation of gene collinearity over three hundred million years revealed in homosporous lycophytes.</title>
        <authorList>
            <person name="Li C."/>
            <person name="Wickell D."/>
            <person name="Kuo L.Y."/>
            <person name="Chen X."/>
            <person name="Nie B."/>
            <person name="Liao X."/>
            <person name="Peng D."/>
            <person name="Ji J."/>
            <person name="Jenkins J."/>
            <person name="Williams M."/>
            <person name="Shu S."/>
            <person name="Plott C."/>
            <person name="Barry K."/>
            <person name="Rajasekar S."/>
            <person name="Grimwood J."/>
            <person name="Han X."/>
            <person name="Sun S."/>
            <person name="Hou Z."/>
            <person name="He W."/>
            <person name="Dai G."/>
            <person name="Sun C."/>
            <person name="Schmutz J."/>
            <person name="Leebens-Mack J.H."/>
            <person name="Li F.W."/>
            <person name="Wang L."/>
        </authorList>
    </citation>
    <scope>NUCLEOTIDE SEQUENCE [LARGE SCALE GENOMIC DNA]</scope>
    <source>
        <strain evidence="2">cv. PW_Plant_1</strain>
    </source>
</reference>
<gene>
    <name evidence="1" type="ORF">O6H91_18G032800</name>
</gene>
<sequence length="372" mass="41922">MAGLSGVCPQRRIVAVSELEVSQRLGGSLTDQKKVLKDCASTRLNNFDIKQTRCPSFSLVKSAVGLTGILLLLGAFLVYGTEILLLRANDFGRQCTDLTQASKQTAEHYKFAMITCSDGASTVPQRSFEGLVDLVTPNKKSYVQRHGYDFIDASDLLDKSRPPSWSKILAVRKHLANFDWIFWTDADSLVTNPSIALEDIIGSIVGNANFEDMPDLIVTEDVTGVNAGMFFVKNSKWSEVFLDIWWNQTSFIRPFGHFKSGDNDALKFLLKNMAPKEKEKHVRIPHMQCVFNSNLWRPSFRSSHRLVTLTRTVWQGVYSKGDFMVHLAGLNDKKKWIQKILQDIQDEERAHRIAEKKNSTESPETDSQGSNN</sequence>
<protein>
    <submittedName>
        <fullName evidence="1">Uncharacterized protein</fullName>
    </submittedName>
</protein>
<dbReference type="Proteomes" id="UP001162992">
    <property type="component" value="Chromosome 18"/>
</dbReference>
<accession>A0ACC2AZL6</accession>
<proteinExistence type="predicted"/>
<organism evidence="1 2">
    <name type="scientific">Diphasiastrum complanatum</name>
    <name type="common">Issler's clubmoss</name>
    <name type="synonym">Lycopodium complanatum</name>
    <dbReference type="NCBI Taxonomy" id="34168"/>
    <lineage>
        <taxon>Eukaryota</taxon>
        <taxon>Viridiplantae</taxon>
        <taxon>Streptophyta</taxon>
        <taxon>Embryophyta</taxon>
        <taxon>Tracheophyta</taxon>
        <taxon>Lycopodiopsida</taxon>
        <taxon>Lycopodiales</taxon>
        <taxon>Lycopodiaceae</taxon>
        <taxon>Lycopodioideae</taxon>
        <taxon>Diphasiastrum</taxon>
    </lineage>
</organism>
<comment type="caution">
    <text evidence="1">The sequence shown here is derived from an EMBL/GenBank/DDBJ whole genome shotgun (WGS) entry which is preliminary data.</text>
</comment>
<keyword evidence="2" id="KW-1185">Reference proteome</keyword>
<dbReference type="EMBL" id="CM055109">
    <property type="protein sequence ID" value="KAJ7522961.1"/>
    <property type="molecule type" value="Genomic_DNA"/>
</dbReference>
<name>A0ACC2AZL6_DIPCM</name>
<evidence type="ECO:0000313" key="2">
    <source>
        <dbReference type="Proteomes" id="UP001162992"/>
    </source>
</evidence>